<dbReference type="Pfam" id="PF09339">
    <property type="entry name" value="HTH_IclR"/>
    <property type="match status" value="1"/>
</dbReference>
<evidence type="ECO:0000256" key="1">
    <source>
        <dbReference type="ARBA" id="ARBA00023015"/>
    </source>
</evidence>
<dbReference type="GO" id="GO:0045892">
    <property type="term" value="P:negative regulation of DNA-templated transcription"/>
    <property type="evidence" value="ECO:0007669"/>
    <property type="project" value="TreeGrafter"/>
</dbReference>
<dbReference type="Proteomes" id="UP000246077">
    <property type="component" value="Unassembled WGS sequence"/>
</dbReference>
<dbReference type="InterPro" id="IPR014757">
    <property type="entry name" value="Tscrpt_reg_IclR_C"/>
</dbReference>
<dbReference type="EMBL" id="QGLF01000004">
    <property type="protein sequence ID" value="PWR19668.1"/>
    <property type="molecule type" value="Genomic_DNA"/>
</dbReference>
<evidence type="ECO:0000313" key="6">
    <source>
        <dbReference type="EMBL" id="PWR19668.1"/>
    </source>
</evidence>
<evidence type="ECO:0000256" key="3">
    <source>
        <dbReference type="ARBA" id="ARBA00023163"/>
    </source>
</evidence>
<dbReference type="PROSITE" id="PS51078">
    <property type="entry name" value="ICLR_ED"/>
    <property type="match status" value="1"/>
</dbReference>
<dbReference type="SUPFAM" id="SSF46785">
    <property type="entry name" value="Winged helix' DNA-binding domain"/>
    <property type="match status" value="1"/>
</dbReference>
<dbReference type="PANTHER" id="PTHR30136:SF24">
    <property type="entry name" value="HTH-TYPE TRANSCRIPTIONAL REPRESSOR ALLR"/>
    <property type="match status" value="1"/>
</dbReference>
<dbReference type="GO" id="GO:0003700">
    <property type="term" value="F:DNA-binding transcription factor activity"/>
    <property type="evidence" value="ECO:0007669"/>
    <property type="project" value="TreeGrafter"/>
</dbReference>
<keyword evidence="1" id="KW-0805">Transcription regulation</keyword>
<keyword evidence="3" id="KW-0804">Transcription</keyword>
<dbReference type="Gene3D" id="3.30.450.40">
    <property type="match status" value="1"/>
</dbReference>
<feature type="domain" description="HTH iclR-type" evidence="4">
    <location>
        <begin position="9"/>
        <end position="70"/>
    </location>
</feature>
<accession>A0A317DY63</accession>
<dbReference type="Pfam" id="PF01614">
    <property type="entry name" value="IclR_C"/>
    <property type="match status" value="1"/>
</dbReference>
<organism evidence="6 7">
    <name type="scientific">Zavarzinia compransoris</name>
    <dbReference type="NCBI Taxonomy" id="1264899"/>
    <lineage>
        <taxon>Bacteria</taxon>
        <taxon>Pseudomonadati</taxon>
        <taxon>Pseudomonadota</taxon>
        <taxon>Alphaproteobacteria</taxon>
        <taxon>Rhodospirillales</taxon>
        <taxon>Zavarziniaceae</taxon>
        <taxon>Zavarzinia</taxon>
    </lineage>
</organism>
<dbReference type="GO" id="GO:0003677">
    <property type="term" value="F:DNA binding"/>
    <property type="evidence" value="ECO:0007669"/>
    <property type="project" value="UniProtKB-KW"/>
</dbReference>
<keyword evidence="7" id="KW-1185">Reference proteome</keyword>
<sequence>MKNDPESGTLALDRALALFAAVLRDRGRTSLAEIARAEHLPVSTAHRLIAAFERQRLIARGTRGRYIAGMGLLELTPDRRHVLAQASRPVLRKLARAEKRTAHLGILEAEMVTYLVKEAGGPASVFTREMIQFEAYCTGIGKVLLAGLEPAHRDRYLAGGPFVRLTPTTITDPGDLRRHLADIAARGFAIDDAEMADGLHCVAVPVRDGQRRVIAAISLSSTGDADDEALFAALKTAAARIEARLYPG</sequence>
<dbReference type="SUPFAM" id="SSF55781">
    <property type="entry name" value="GAF domain-like"/>
    <property type="match status" value="1"/>
</dbReference>
<dbReference type="InterPro" id="IPR036388">
    <property type="entry name" value="WH-like_DNA-bd_sf"/>
</dbReference>
<dbReference type="Gene3D" id="1.10.10.10">
    <property type="entry name" value="Winged helix-like DNA-binding domain superfamily/Winged helix DNA-binding domain"/>
    <property type="match status" value="1"/>
</dbReference>
<comment type="caution">
    <text evidence="6">The sequence shown here is derived from an EMBL/GenBank/DDBJ whole genome shotgun (WGS) entry which is preliminary data.</text>
</comment>
<reference evidence="7" key="1">
    <citation type="submission" date="2018-05" db="EMBL/GenBank/DDBJ databases">
        <title>Zavarzinia sp. HR-AS.</title>
        <authorList>
            <person name="Lee Y."/>
            <person name="Jeon C.O."/>
        </authorList>
    </citation>
    <scope>NUCLEOTIDE SEQUENCE [LARGE SCALE GENOMIC DNA]</scope>
    <source>
        <strain evidence="7">DSM 1231</strain>
    </source>
</reference>
<dbReference type="PROSITE" id="PS51077">
    <property type="entry name" value="HTH_ICLR"/>
    <property type="match status" value="1"/>
</dbReference>
<dbReference type="SMART" id="SM00346">
    <property type="entry name" value="HTH_ICLR"/>
    <property type="match status" value="1"/>
</dbReference>
<gene>
    <name evidence="6" type="ORF">DKG75_14460</name>
</gene>
<dbReference type="InterPro" id="IPR005471">
    <property type="entry name" value="Tscrpt_reg_IclR_N"/>
</dbReference>
<keyword evidence="2" id="KW-0238">DNA-binding</keyword>
<dbReference type="PANTHER" id="PTHR30136">
    <property type="entry name" value="HELIX-TURN-HELIX TRANSCRIPTIONAL REGULATOR, ICLR FAMILY"/>
    <property type="match status" value="1"/>
</dbReference>
<feature type="domain" description="IclR-ED" evidence="5">
    <location>
        <begin position="71"/>
        <end position="247"/>
    </location>
</feature>
<dbReference type="AlphaFoldDB" id="A0A317DY63"/>
<evidence type="ECO:0000313" key="7">
    <source>
        <dbReference type="Proteomes" id="UP000246077"/>
    </source>
</evidence>
<proteinExistence type="predicted"/>
<evidence type="ECO:0000256" key="2">
    <source>
        <dbReference type="ARBA" id="ARBA00023125"/>
    </source>
</evidence>
<dbReference type="InterPro" id="IPR050707">
    <property type="entry name" value="HTH_MetabolicPath_Reg"/>
</dbReference>
<evidence type="ECO:0000259" key="4">
    <source>
        <dbReference type="PROSITE" id="PS51077"/>
    </source>
</evidence>
<dbReference type="InterPro" id="IPR036390">
    <property type="entry name" value="WH_DNA-bd_sf"/>
</dbReference>
<evidence type="ECO:0000259" key="5">
    <source>
        <dbReference type="PROSITE" id="PS51078"/>
    </source>
</evidence>
<dbReference type="OrthoDB" id="9807558at2"/>
<name>A0A317DY63_9PROT</name>
<protein>
    <submittedName>
        <fullName evidence="6">IclR family transcriptional regulator</fullName>
    </submittedName>
</protein>
<dbReference type="RefSeq" id="WP_109921842.1">
    <property type="nucleotide sequence ID" value="NZ_QGLF01000004.1"/>
</dbReference>
<dbReference type="InterPro" id="IPR029016">
    <property type="entry name" value="GAF-like_dom_sf"/>
</dbReference>